<protein>
    <submittedName>
        <fullName evidence="5">Zn(2)-C6 fungal-type domain-containing protein</fullName>
    </submittedName>
</protein>
<feature type="compositionally biased region" description="Low complexity" evidence="3">
    <location>
        <begin position="202"/>
        <end position="222"/>
    </location>
</feature>
<dbReference type="Pfam" id="PF00172">
    <property type="entry name" value="Zn_clus"/>
    <property type="match status" value="1"/>
</dbReference>
<dbReference type="Proteomes" id="UP001362999">
    <property type="component" value="Unassembled WGS sequence"/>
</dbReference>
<sequence>MSDSDSNDEHRENGLHRGKKRRLQRACDVCRRKKTACDGSQRSDERCSTCIEFDVDCTYVEAPVKRPPAKGLLELQARLEKSEAMVHQLRAQLAAQNGAGSASSSTMASPATSASSPPDHSTQDPDLPSAAFLVMRMTLKSITAPPSTPHSDDLADIAIANKLASMSMSARSHYYSTSSSAPLFAAALKLNEERTSKEKDSAISISPSAASTSSSSSRPAPYFSRRPQYWAWKSHEGDAPHVPPTFHFPPYTLMRSLINLYFTRQNIYFPLLHRPMFEAAVTSGVHLRDEGFAGTLLLVCAIGARWSDDPGIAASGIRAGWEWFEQVPLGRDCLLGRATLYDLQIYCLAAQFIRGLSLPVNSSTLIGIGSRLAQDLGVHRGLARKEIPTAERELQKRAFWILAYMDRMSSLMLGVAPTVQHFGFDVDLPLAVDDEYWDDPINPFQQPPDKPSYITFFNTLMTLNNLLAFSLQILYPLKKARSAFGITDGWEEQAIADLDSALNGWHERIPEHLTWDPARKDRLFFDQSVFLHSSYYHLQITVHRPFIPMVRRTVPAIPSLAVCTSAARACANIADVQRQVSGDVPAPHLMPAVFTSCLVLLLNALSGKHTGLVPDPSREMSFVHKCMDFIQLCEDRWQAPGMLWDALAELIVAGGLPLPKANPAAAHRQEQERTSSASPSTLASSPPSEGEQHSDSNQYRSWGCDAVFNNLFQNLDNAHSNTNAYTDPTQASHELANLMNNGAMAVWANAPMGWGMDDYLSNYSEMVQGEAMEGQDVGPQSWNESRP</sequence>
<dbReference type="GO" id="GO:0003677">
    <property type="term" value="F:DNA binding"/>
    <property type="evidence" value="ECO:0007669"/>
    <property type="project" value="InterPro"/>
</dbReference>
<name>A0AAW0DMK7_9AGAR</name>
<comment type="caution">
    <text evidence="5">The sequence shown here is derived from an EMBL/GenBank/DDBJ whole genome shotgun (WGS) entry which is preliminary data.</text>
</comment>
<keyword evidence="2" id="KW-0539">Nucleus</keyword>
<dbReference type="InterPro" id="IPR050987">
    <property type="entry name" value="AtrR-like"/>
</dbReference>
<evidence type="ECO:0000259" key="4">
    <source>
        <dbReference type="PROSITE" id="PS50048"/>
    </source>
</evidence>
<dbReference type="InterPro" id="IPR007219">
    <property type="entry name" value="XnlR_reg_dom"/>
</dbReference>
<dbReference type="PROSITE" id="PS50048">
    <property type="entry name" value="ZN2_CY6_FUNGAL_2"/>
    <property type="match status" value="1"/>
</dbReference>
<feature type="region of interest" description="Disordered" evidence="3">
    <location>
        <begin position="95"/>
        <end position="127"/>
    </location>
</feature>
<feature type="domain" description="Zn(2)-C6 fungal-type" evidence="4">
    <location>
        <begin position="26"/>
        <end position="59"/>
    </location>
</feature>
<dbReference type="GO" id="GO:0000981">
    <property type="term" value="F:DNA-binding transcription factor activity, RNA polymerase II-specific"/>
    <property type="evidence" value="ECO:0007669"/>
    <property type="project" value="InterPro"/>
</dbReference>
<feature type="region of interest" description="Disordered" evidence="3">
    <location>
        <begin position="1"/>
        <end position="24"/>
    </location>
</feature>
<proteinExistence type="predicted"/>
<keyword evidence="1" id="KW-0479">Metal-binding</keyword>
<dbReference type="PROSITE" id="PS00463">
    <property type="entry name" value="ZN2_CY6_FUNGAL_1"/>
    <property type="match status" value="1"/>
</dbReference>
<dbReference type="CDD" id="cd00067">
    <property type="entry name" value="GAL4"/>
    <property type="match status" value="1"/>
</dbReference>
<feature type="region of interest" description="Disordered" evidence="3">
    <location>
        <begin position="196"/>
        <end position="222"/>
    </location>
</feature>
<dbReference type="PANTHER" id="PTHR46910:SF38">
    <property type="entry name" value="ZN(2)-C6 FUNGAL-TYPE DOMAIN-CONTAINING PROTEIN"/>
    <property type="match status" value="1"/>
</dbReference>
<dbReference type="InterPro" id="IPR001138">
    <property type="entry name" value="Zn2Cys6_DnaBD"/>
</dbReference>
<evidence type="ECO:0000313" key="5">
    <source>
        <dbReference type="EMBL" id="KAK7052768.1"/>
    </source>
</evidence>
<dbReference type="GO" id="GO:0008270">
    <property type="term" value="F:zinc ion binding"/>
    <property type="evidence" value="ECO:0007669"/>
    <property type="project" value="InterPro"/>
</dbReference>
<dbReference type="CDD" id="cd12148">
    <property type="entry name" value="fungal_TF_MHR"/>
    <property type="match status" value="1"/>
</dbReference>
<dbReference type="PANTHER" id="PTHR46910">
    <property type="entry name" value="TRANSCRIPTION FACTOR PDR1"/>
    <property type="match status" value="1"/>
</dbReference>
<keyword evidence="6" id="KW-1185">Reference proteome</keyword>
<dbReference type="EMBL" id="JAWWNJ010000007">
    <property type="protein sequence ID" value="KAK7052768.1"/>
    <property type="molecule type" value="Genomic_DNA"/>
</dbReference>
<evidence type="ECO:0000256" key="2">
    <source>
        <dbReference type="ARBA" id="ARBA00023242"/>
    </source>
</evidence>
<evidence type="ECO:0000256" key="3">
    <source>
        <dbReference type="SAM" id="MobiDB-lite"/>
    </source>
</evidence>
<evidence type="ECO:0000313" key="6">
    <source>
        <dbReference type="Proteomes" id="UP001362999"/>
    </source>
</evidence>
<dbReference type="SMART" id="SM00906">
    <property type="entry name" value="Fungal_trans"/>
    <property type="match status" value="1"/>
</dbReference>
<gene>
    <name evidence="5" type="ORF">R3P38DRAFT_2861817</name>
</gene>
<dbReference type="GO" id="GO:0006351">
    <property type="term" value="P:DNA-templated transcription"/>
    <property type="evidence" value="ECO:0007669"/>
    <property type="project" value="InterPro"/>
</dbReference>
<dbReference type="Pfam" id="PF04082">
    <property type="entry name" value="Fungal_trans"/>
    <property type="match status" value="1"/>
</dbReference>
<feature type="region of interest" description="Disordered" evidence="3">
    <location>
        <begin position="661"/>
        <end position="698"/>
    </location>
</feature>
<reference evidence="5 6" key="1">
    <citation type="journal article" date="2024" name="J Genomics">
        <title>Draft genome sequencing and assembly of Favolaschia claudopus CIRM-BRFM 2984 isolated from oak limbs.</title>
        <authorList>
            <person name="Navarro D."/>
            <person name="Drula E."/>
            <person name="Chaduli D."/>
            <person name="Cazenave R."/>
            <person name="Ahrendt S."/>
            <person name="Wang J."/>
            <person name="Lipzen A."/>
            <person name="Daum C."/>
            <person name="Barry K."/>
            <person name="Grigoriev I.V."/>
            <person name="Favel A."/>
            <person name="Rosso M.N."/>
            <person name="Martin F."/>
        </authorList>
    </citation>
    <scope>NUCLEOTIDE SEQUENCE [LARGE SCALE GENOMIC DNA]</scope>
    <source>
        <strain evidence="5 6">CIRM-BRFM 2984</strain>
    </source>
</reference>
<dbReference type="SUPFAM" id="SSF57701">
    <property type="entry name" value="Zn2/Cys6 DNA-binding domain"/>
    <property type="match status" value="1"/>
</dbReference>
<dbReference type="Gene3D" id="4.10.240.10">
    <property type="entry name" value="Zn(2)-C6 fungal-type DNA-binding domain"/>
    <property type="match status" value="1"/>
</dbReference>
<dbReference type="AlphaFoldDB" id="A0AAW0DMK7"/>
<dbReference type="SMART" id="SM00066">
    <property type="entry name" value="GAL4"/>
    <property type="match status" value="1"/>
</dbReference>
<evidence type="ECO:0000256" key="1">
    <source>
        <dbReference type="ARBA" id="ARBA00022723"/>
    </source>
</evidence>
<accession>A0AAW0DMK7</accession>
<organism evidence="5 6">
    <name type="scientific">Favolaschia claudopus</name>
    <dbReference type="NCBI Taxonomy" id="2862362"/>
    <lineage>
        <taxon>Eukaryota</taxon>
        <taxon>Fungi</taxon>
        <taxon>Dikarya</taxon>
        <taxon>Basidiomycota</taxon>
        <taxon>Agaricomycotina</taxon>
        <taxon>Agaricomycetes</taxon>
        <taxon>Agaricomycetidae</taxon>
        <taxon>Agaricales</taxon>
        <taxon>Marasmiineae</taxon>
        <taxon>Mycenaceae</taxon>
        <taxon>Favolaschia</taxon>
    </lineage>
</organism>
<feature type="compositionally biased region" description="Low complexity" evidence="3">
    <location>
        <begin position="674"/>
        <end position="688"/>
    </location>
</feature>
<dbReference type="InterPro" id="IPR036864">
    <property type="entry name" value="Zn2-C6_fun-type_DNA-bd_sf"/>
</dbReference>
<feature type="compositionally biased region" description="Low complexity" evidence="3">
    <location>
        <begin position="95"/>
        <end position="120"/>
    </location>
</feature>